<keyword evidence="3" id="KW-0548">Nucleotidyltransferase</keyword>
<evidence type="ECO:0000259" key="10">
    <source>
        <dbReference type="Pfam" id="PF00294"/>
    </source>
</evidence>
<keyword evidence="5" id="KW-0067">ATP-binding</keyword>
<dbReference type="EMBL" id="BAAANO010000004">
    <property type="protein sequence ID" value="GAA1999792.1"/>
    <property type="molecule type" value="Genomic_DNA"/>
</dbReference>
<feature type="region of interest" description="Disordered" evidence="9">
    <location>
        <begin position="312"/>
        <end position="342"/>
    </location>
</feature>
<feature type="domain" description="Carbohydrate kinase PfkB" evidence="10">
    <location>
        <begin position="16"/>
        <end position="303"/>
    </location>
</feature>
<gene>
    <name evidence="12" type="ORF">GCM10009755_04360</name>
</gene>
<evidence type="ECO:0000256" key="5">
    <source>
        <dbReference type="ARBA" id="ARBA00022840"/>
    </source>
</evidence>
<keyword evidence="13" id="KW-1185">Reference proteome</keyword>
<keyword evidence="7" id="KW-0119">Carbohydrate metabolism</keyword>
<protein>
    <recommendedName>
        <fullName evidence="1">D-glycero-beta-D-manno-heptose 1-phosphate adenylyltransferase</fullName>
        <ecNumber evidence="1">2.7.7.70</ecNumber>
    </recommendedName>
</protein>
<evidence type="ECO:0000256" key="1">
    <source>
        <dbReference type="ARBA" id="ARBA00012519"/>
    </source>
</evidence>
<keyword evidence="6" id="KW-0511">Multifunctional enzyme</keyword>
<evidence type="ECO:0000256" key="4">
    <source>
        <dbReference type="ARBA" id="ARBA00022741"/>
    </source>
</evidence>
<evidence type="ECO:0000256" key="6">
    <source>
        <dbReference type="ARBA" id="ARBA00023268"/>
    </source>
</evidence>
<evidence type="ECO:0000313" key="12">
    <source>
        <dbReference type="EMBL" id="GAA1999792.1"/>
    </source>
</evidence>
<sequence>MTDGLSHTAFSRHRGLVVVGDVLLDTDVVGHAERLSPDGPVPVVDVDRARHRPGGAGLAALLLAADGVPVTLVTALGDDAAAAHVRSGLVGVHVVNGLLPSGTPVKKRVLADGRVVTRLDENCGPDPAPGVTEEMCAAVRAAHAVLVSDYGRGLLADPRLREALEDAATRVPVVWDPHPRGAPPVPGVRALTPNLPEALGLAGHGSAPASPAAGTRAASALAAELPVDAVVVTLGEAGAVLAENGTAGRFVPGVPASGDTCGAGDRFAGSLLVALDRGEALTDAVGTANRLASAFIARGGVGTVLAEQESGAAHLTGTPGTGPSRGHGDDGRNDDGAVPGTDDRATVLASLAEVRSRGGRIVATGGCFDLLHAGHARTLEAARRLGDVLVVCLNSDASVHRLKGDGRPIVREDDRAELLRALRYVDHVLIFDEDTPEAVLAQIRPDIWVKGGDYTPELLPETDLVRSWGGEVLAVPYHPARSTSLLAEALQTV</sequence>
<evidence type="ECO:0000256" key="3">
    <source>
        <dbReference type="ARBA" id="ARBA00022695"/>
    </source>
</evidence>
<keyword evidence="12" id="KW-0418">Kinase</keyword>
<dbReference type="InterPro" id="IPR050385">
    <property type="entry name" value="Archaeal_FAD_synthase"/>
</dbReference>
<dbReference type="Pfam" id="PF01467">
    <property type="entry name" value="CTP_transf_like"/>
    <property type="match status" value="1"/>
</dbReference>
<dbReference type="PANTHER" id="PTHR43793:SF2">
    <property type="entry name" value="BIFUNCTIONAL PROTEIN HLDE"/>
    <property type="match status" value="1"/>
</dbReference>
<name>A0ABP5EJ22_9MICO</name>
<evidence type="ECO:0000313" key="13">
    <source>
        <dbReference type="Proteomes" id="UP001500755"/>
    </source>
</evidence>
<comment type="catalytic activity">
    <reaction evidence="8">
        <text>D-glycero-beta-D-manno-heptose 1-phosphate + ATP + H(+) = ADP-D-glycero-beta-D-manno-heptose + diphosphate</text>
        <dbReference type="Rhea" id="RHEA:27465"/>
        <dbReference type="ChEBI" id="CHEBI:15378"/>
        <dbReference type="ChEBI" id="CHEBI:30616"/>
        <dbReference type="ChEBI" id="CHEBI:33019"/>
        <dbReference type="ChEBI" id="CHEBI:59967"/>
        <dbReference type="ChEBI" id="CHEBI:61593"/>
        <dbReference type="EC" id="2.7.7.70"/>
    </reaction>
</comment>
<dbReference type="Gene3D" id="3.40.50.620">
    <property type="entry name" value="HUPs"/>
    <property type="match status" value="1"/>
</dbReference>
<dbReference type="SUPFAM" id="SSF53613">
    <property type="entry name" value="Ribokinase-like"/>
    <property type="match status" value="1"/>
</dbReference>
<evidence type="ECO:0000256" key="2">
    <source>
        <dbReference type="ARBA" id="ARBA00022679"/>
    </source>
</evidence>
<dbReference type="Gene3D" id="3.40.1190.20">
    <property type="match status" value="1"/>
</dbReference>
<dbReference type="Proteomes" id="UP001500755">
    <property type="component" value="Unassembled WGS sequence"/>
</dbReference>
<accession>A0ABP5EJ22</accession>
<reference evidence="13" key="1">
    <citation type="journal article" date="2019" name="Int. J. Syst. Evol. Microbiol.">
        <title>The Global Catalogue of Microorganisms (GCM) 10K type strain sequencing project: providing services to taxonomists for standard genome sequencing and annotation.</title>
        <authorList>
            <consortium name="The Broad Institute Genomics Platform"/>
            <consortium name="The Broad Institute Genome Sequencing Center for Infectious Disease"/>
            <person name="Wu L."/>
            <person name="Ma J."/>
        </authorList>
    </citation>
    <scope>NUCLEOTIDE SEQUENCE [LARGE SCALE GENOMIC DNA]</scope>
    <source>
        <strain evidence="13">JCM 14546</strain>
    </source>
</reference>
<dbReference type="InterPro" id="IPR011914">
    <property type="entry name" value="RfaE_dom_II"/>
</dbReference>
<dbReference type="GO" id="GO:0016301">
    <property type="term" value="F:kinase activity"/>
    <property type="evidence" value="ECO:0007669"/>
    <property type="project" value="UniProtKB-KW"/>
</dbReference>
<dbReference type="NCBIfam" id="TIGR02199">
    <property type="entry name" value="rfaE_dom_II"/>
    <property type="match status" value="1"/>
</dbReference>
<organism evidence="12 13">
    <name type="scientific">Brevibacterium samyangense</name>
    <dbReference type="NCBI Taxonomy" id="366888"/>
    <lineage>
        <taxon>Bacteria</taxon>
        <taxon>Bacillati</taxon>
        <taxon>Actinomycetota</taxon>
        <taxon>Actinomycetes</taxon>
        <taxon>Micrococcales</taxon>
        <taxon>Brevibacteriaceae</taxon>
        <taxon>Brevibacterium</taxon>
    </lineage>
</organism>
<dbReference type="Pfam" id="PF00294">
    <property type="entry name" value="PfkB"/>
    <property type="match status" value="1"/>
</dbReference>
<dbReference type="InterPro" id="IPR004821">
    <property type="entry name" value="Cyt_trans-like"/>
</dbReference>
<evidence type="ECO:0000256" key="9">
    <source>
        <dbReference type="SAM" id="MobiDB-lite"/>
    </source>
</evidence>
<dbReference type="InterPro" id="IPR014729">
    <property type="entry name" value="Rossmann-like_a/b/a_fold"/>
</dbReference>
<dbReference type="PANTHER" id="PTHR43793">
    <property type="entry name" value="FAD SYNTHASE"/>
    <property type="match status" value="1"/>
</dbReference>
<dbReference type="InterPro" id="IPR011611">
    <property type="entry name" value="PfkB_dom"/>
</dbReference>
<dbReference type="RefSeq" id="WP_344306557.1">
    <property type="nucleotide sequence ID" value="NZ_BAAANO010000004.1"/>
</dbReference>
<dbReference type="NCBIfam" id="TIGR00125">
    <property type="entry name" value="cyt_tran_rel"/>
    <property type="match status" value="1"/>
</dbReference>
<feature type="domain" description="Cytidyltransferase-like" evidence="11">
    <location>
        <begin position="364"/>
        <end position="463"/>
    </location>
</feature>
<keyword evidence="2" id="KW-0808">Transferase</keyword>
<keyword evidence="4" id="KW-0547">Nucleotide-binding</keyword>
<comment type="caution">
    <text evidence="12">The sequence shown here is derived from an EMBL/GenBank/DDBJ whole genome shotgun (WGS) entry which is preliminary data.</text>
</comment>
<evidence type="ECO:0000256" key="8">
    <source>
        <dbReference type="ARBA" id="ARBA00047428"/>
    </source>
</evidence>
<evidence type="ECO:0000259" key="11">
    <source>
        <dbReference type="Pfam" id="PF01467"/>
    </source>
</evidence>
<dbReference type="InterPro" id="IPR029056">
    <property type="entry name" value="Ribokinase-like"/>
</dbReference>
<dbReference type="SUPFAM" id="SSF52374">
    <property type="entry name" value="Nucleotidylyl transferase"/>
    <property type="match status" value="1"/>
</dbReference>
<dbReference type="EC" id="2.7.7.70" evidence="1"/>
<evidence type="ECO:0000256" key="7">
    <source>
        <dbReference type="ARBA" id="ARBA00023277"/>
    </source>
</evidence>
<proteinExistence type="predicted"/>
<feature type="compositionally biased region" description="Basic and acidic residues" evidence="9">
    <location>
        <begin position="326"/>
        <end position="342"/>
    </location>
</feature>